<evidence type="ECO:0000313" key="2">
    <source>
        <dbReference type="EMBL" id="CAE6436028.1"/>
    </source>
</evidence>
<evidence type="ECO:0000256" key="1">
    <source>
        <dbReference type="SAM" id="MobiDB-lite"/>
    </source>
</evidence>
<protein>
    <submittedName>
        <fullName evidence="2">Uncharacterized protein</fullName>
    </submittedName>
</protein>
<reference evidence="2" key="1">
    <citation type="submission" date="2021-01" db="EMBL/GenBank/DDBJ databases">
        <authorList>
            <person name="Kaushik A."/>
        </authorList>
    </citation>
    <scope>NUCLEOTIDE SEQUENCE</scope>
    <source>
        <strain evidence="2">AG2-2IIIB</strain>
    </source>
</reference>
<dbReference type="Proteomes" id="UP000663843">
    <property type="component" value="Unassembled WGS sequence"/>
</dbReference>
<name>A0A8H2XZX6_9AGAM</name>
<dbReference type="EMBL" id="CAJMWT010002205">
    <property type="protein sequence ID" value="CAE6436028.1"/>
    <property type="molecule type" value="Genomic_DNA"/>
</dbReference>
<accession>A0A8H2XZX6</accession>
<sequence length="212" mass="23539">GWIDPVKEAEIALDIARCEMTVEDVDNLLARIYIEMNRLVVVHAKNKEERKRMALEVSTRIREYAGILLESECEVRLAVERARAKSVIAKRFTPRDAEYLASLTPGSSHIPSCDGSCVSSYLPHRMEGNSQDEFMPELARSEGSGSSTPSEIPSTPRTLTTELEPDIRTMPDTADLEKVGSLKVISAKSNPIKAVRKTPVGKVWGGKPAWRF</sequence>
<dbReference type="AlphaFoldDB" id="A0A8H2XZX6"/>
<evidence type="ECO:0000313" key="3">
    <source>
        <dbReference type="Proteomes" id="UP000663843"/>
    </source>
</evidence>
<comment type="caution">
    <text evidence="2">The sequence shown here is derived from an EMBL/GenBank/DDBJ whole genome shotgun (WGS) entry which is preliminary data.</text>
</comment>
<feature type="non-terminal residue" evidence="2">
    <location>
        <position position="1"/>
    </location>
</feature>
<feature type="compositionally biased region" description="Polar residues" evidence="1">
    <location>
        <begin position="143"/>
        <end position="160"/>
    </location>
</feature>
<feature type="region of interest" description="Disordered" evidence="1">
    <location>
        <begin position="138"/>
        <end position="160"/>
    </location>
</feature>
<proteinExistence type="predicted"/>
<gene>
    <name evidence="2" type="ORF">RDB_LOCUS69754</name>
</gene>
<organism evidence="2 3">
    <name type="scientific">Rhizoctonia solani</name>
    <dbReference type="NCBI Taxonomy" id="456999"/>
    <lineage>
        <taxon>Eukaryota</taxon>
        <taxon>Fungi</taxon>
        <taxon>Dikarya</taxon>
        <taxon>Basidiomycota</taxon>
        <taxon>Agaricomycotina</taxon>
        <taxon>Agaricomycetes</taxon>
        <taxon>Cantharellales</taxon>
        <taxon>Ceratobasidiaceae</taxon>
        <taxon>Rhizoctonia</taxon>
    </lineage>
</organism>